<dbReference type="Pfam" id="PF15594">
    <property type="entry name" value="Imm50"/>
    <property type="match status" value="1"/>
</dbReference>
<name>A0A0F7LP61_9GAMM</name>
<keyword evidence="3" id="KW-1185">Reference proteome</keyword>
<protein>
    <recommendedName>
        <fullName evidence="4">Immunity protein 50</fullName>
    </recommendedName>
</protein>
<accession>A0A0F7LP61</accession>
<dbReference type="KEGG" id="ptt:VY86_09790"/>
<organism evidence="2 3">
    <name type="scientific">Photorhabdus thracensis</name>
    <dbReference type="NCBI Taxonomy" id="230089"/>
    <lineage>
        <taxon>Bacteria</taxon>
        <taxon>Pseudomonadati</taxon>
        <taxon>Pseudomonadota</taxon>
        <taxon>Gammaproteobacteria</taxon>
        <taxon>Enterobacterales</taxon>
        <taxon>Morganellaceae</taxon>
        <taxon>Photorhabdus</taxon>
    </lineage>
</organism>
<dbReference type="EMBL" id="CP011104">
    <property type="protein sequence ID" value="AKH63575.1"/>
    <property type="molecule type" value="Genomic_DNA"/>
</dbReference>
<sequence>MSFWTDFLIDKRKICSIYTDELPSLDCVDIHEILFHRDGPKVTLRFNFKLYPNNPPKKWVGQNFNTVQAQLTLLDIKDVNLKGWTGTSYIADIKIGKNNGLINLNIESKKLSLNIESSFLDITSISAYYIK</sequence>
<dbReference type="OrthoDB" id="9157057at2"/>
<evidence type="ECO:0000313" key="3">
    <source>
        <dbReference type="Proteomes" id="UP000034866"/>
    </source>
</evidence>
<gene>
    <name evidence="1" type="ORF">VY86_09745</name>
    <name evidence="2" type="ORF">VY86_09790</name>
</gene>
<dbReference type="KEGG" id="ptt:VY86_09745"/>
<proteinExistence type="predicted"/>
<reference evidence="3" key="2">
    <citation type="submission" date="2015-03" db="EMBL/GenBank/DDBJ databases">
        <title>Genome sequence of Azospirillum thiophilum strain DSM 21654T.</title>
        <authorList>
            <person name="Kwak Y."/>
            <person name="Shin J.-H."/>
        </authorList>
    </citation>
    <scope>NUCLEOTIDE SEQUENCE [LARGE SCALE GENOMIC DNA]</scope>
    <source>
        <strain evidence="3">DSM 15199</strain>
    </source>
</reference>
<dbReference type="RefSeq" id="WP_046974814.1">
    <property type="nucleotide sequence ID" value="NZ_CP011104.1"/>
</dbReference>
<dbReference type="EMBL" id="CP011104">
    <property type="protein sequence ID" value="AKH63582.1"/>
    <property type="molecule type" value="Genomic_DNA"/>
</dbReference>
<evidence type="ECO:0008006" key="4">
    <source>
        <dbReference type="Google" id="ProtNLM"/>
    </source>
</evidence>
<reference evidence="2 3" key="1">
    <citation type="journal article" date="2015" name="J. Biotechnol.">
        <title>Complete genome sequence of Photorhabdus temperata subsp. thracensis 39-8(T), an entomopathogenic bacterium for the improved commercial bioinsecticide.</title>
        <authorList>
            <person name="Kwak Y."/>
            <person name="Shin J.H."/>
        </authorList>
    </citation>
    <scope>NUCLEOTIDE SEQUENCE [LARGE SCALE GENOMIC DNA]</scope>
    <source>
        <strain evidence="2 3">DSM 15199</strain>
    </source>
</reference>
<dbReference type="InterPro" id="IPR028957">
    <property type="entry name" value="Imm50"/>
</dbReference>
<dbReference type="AlphaFoldDB" id="A0A0F7LP61"/>
<dbReference type="Proteomes" id="UP000034866">
    <property type="component" value="Chromosome"/>
</dbReference>
<evidence type="ECO:0000313" key="1">
    <source>
        <dbReference type="EMBL" id="AKH63575.1"/>
    </source>
</evidence>
<evidence type="ECO:0000313" key="2">
    <source>
        <dbReference type="EMBL" id="AKH63582.1"/>
    </source>
</evidence>
<dbReference type="PATRIC" id="fig|230089.6.peg.2166"/>